<feature type="compositionally biased region" description="Basic and acidic residues" evidence="1">
    <location>
        <begin position="62"/>
        <end position="71"/>
    </location>
</feature>
<protein>
    <submittedName>
        <fullName evidence="2">Uncharacterized protein</fullName>
    </submittedName>
</protein>
<feature type="region of interest" description="Disordered" evidence="1">
    <location>
        <begin position="195"/>
        <end position="267"/>
    </location>
</feature>
<feature type="region of interest" description="Disordered" evidence="1">
    <location>
        <begin position="303"/>
        <end position="363"/>
    </location>
</feature>
<feature type="region of interest" description="Disordered" evidence="1">
    <location>
        <begin position="847"/>
        <end position="927"/>
    </location>
</feature>
<evidence type="ECO:0000256" key="1">
    <source>
        <dbReference type="SAM" id="MobiDB-lite"/>
    </source>
</evidence>
<feature type="region of interest" description="Disordered" evidence="1">
    <location>
        <begin position="1"/>
        <end position="23"/>
    </location>
</feature>
<sequence length="1088" mass="110413">MCGAVETEAVVQPGPAPGSVATSSKGPILCAVERGAAAALPHELAPADSARCSNGGMSVKPPPERLERAERGSSTLSSGSDAQVLHGSRRGEPSLRQRTLVAYETLEFPPYPAHAVCCADFELPRHMIDSEAPLSARQWDLATSLSSSLDSLRGDREQALLALKLRKQAASDEVESKRTRRPTAIMRQNVEVARLMGMPGTKQKHMQVSDLEEEPEQPQHLCTQRPRERELKPPQPAQPSKAPAQNVGGRAHPMGKLQPNGKHQLAPNRLHASPRAASATGPMIADAAESSSGPLLEAAAAVSSASDSAATAATVGSGRSRRAESLPQQLAQPPRAASAGHRTSLLSPGSGEISSGSVRGRRADPMIPLPRAALASAVASAGSATCRPLPVVTSTPSALMDAPTTISGVPVVSVLPPGAPLPQHMSTLASRQVTGTLLRQELGKRRRRPPNWLVEQETFDGDDGTEDGAEQAGPRRKRAASISSVEASLSHPAGKGAGSAASGGSCGTRRVSVFLHGVLPSSCGTAQQRTRAPSAASMAVTSALMPPPIATSSSASPRLKGQSTPHSAHASSRKSLSSQKQDAIDAFQIHFGDLPSPRMIEVVRPKEVVLPGWRIIGSGPDRAGSALKPAPRASEASSSASTRPPPQRAAVVPKPLSSLPLAAAAHAPASACDTAVTPSAATKAASSVSDEAAGPTSAERSTGADKPASSQSVALPPPCLANGGAAVVSLAVEGESESDESEGDDTADAMYEQRHTRTLERAIAAARAVSRAMALQERMRTNGCGDSPKAEPTLEEEWRFRPSELAALCAAATMSFPSNGASAGGGAKPASSTAGFFGLGGANRGADTNDGSNATGEPNGDAGCQATNGTGSRGAAVDAAGGASGQRGESDGSGCATAAGNEAGSRDASAVGMGASKEGWPAASAQGVSPVDAAAIGEAAAAFAEDDGDFAPSSADCDESPLAEESPCGDESPSGPTYKSMQDDADCARSSSLDCSEGAFACDENGLGREDSLGGDEALLDADETMLVDEHLFGSGKPELDAHSSLPSADGSGDGSELASVEHSEDEDALVAHLPNGAEVASCASSAV</sequence>
<feature type="region of interest" description="Disordered" evidence="1">
    <location>
        <begin position="546"/>
        <end position="581"/>
    </location>
</feature>
<proteinExistence type="predicted"/>
<feature type="compositionally biased region" description="Basic and acidic residues" evidence="1">
    <location>
        <begin position="1030"/>
        <end position="1042"/>
    </location>
</feature>
<feature type="compositionally biased region" description="Low complexity" evidence="1">
    <location>
        <begin position="303"/>
        <end position="318"/>
    </location>
</feature>
<feature type="region of interest" description="Disordered" evidence="1">
    <location>
        <begin position="944"/>
        <end position="988"/>
    </location>
</feature>
<gene>
    <name evidence="2" type="ORF">CLEP1334_LOCUS5670</name>
</gene>
<feature type="compositionally biased region" description="Low complexity" evidence="1">
    <location>
        <begin position="629"/>
        <end position="642"/>
    </location>
</feature>
<evidence type="ECO:0000313" key="2">
    <source>
        <dbReference type="EMBL" id="CAD8530418.1"/>
    </source>
</evidence>
<reference evidence="2" key="1">
    <citation type="submission" date="2021-01" db="EMBL/GenBank/DDBJ databases">
        <authorList>
            <person name="Corre E."/>
            <person name="Pelletier E."/>
            <person name="Niang G."/>
            <person name="Scheremetjew M."/>
            <person name="Finn R."/>
            <person name="Kale V."/>
            <person name="Holt S."/>
            <person name="Cochrane G."/>
            <person name="Meng A."/>
            <person name="Brown T."/>
            <person name="Cohen L."/>
        </authorList>
    </citation>
    <scope>NUCLEOTIDE SEQUENCE</scope>
    <source>
        <strain evidence="2">RCC1130</strain>
    </source>
</reference>
<feature type="region of interest" description="Disordered" evidence="1">
    <location>
        <begin position="614"/>
        <end position="652"/>
    </location>
</feature>
<organism evidence="2">
    <name type="scientific">Calcidiscus leptoporus</name>
    <dbReference type="NCBI Taxonomy" id="127549"/>
    <lineage>
        <taxon>Eukaryota</taxon>
        <taxon>Haptista</taxon>
        <taxon>Haptophyta</taxon>
        <taxon>Prymnesiophyceae</taxon>
        <taxon>Coccolithales</taxon>
        <taxon>Calcidiscaceae</taxon>
        <taxon>Calcidiscus</taxon>
    </lineage>
</organism>
<feature type="region of interest" description="Disordered" evidence="1">
    <location>
        <begin position="683"/>
        <end position="717"/>
    </location>
</feature>
<feature type="region of interest" description="Disordered" evidence="1">
    <location>
        <begin position="439"/>
        <end position="505"/>
    </location>
</feature>
<accession>A0A7S0ISA5</accession>
<dbReference type="EMBL" id="HBER01011379">
    <property type="protein sequence ID" value="CAD8530418.1"/>
    <property type="molecule type" value="Transcribed_RNA"/>
</dbReference>
<feature type="compositionally biased region" description="Polar residues" evidence="1">
    <location>
        <begin position="72"/>
        <end position="81"/>
    </location>
</feature>
<feature type="compositionally biased region" description="Polar residues" evidence="1">
    <location>
        <begin position="344"/>
        <end position="357"/>
    </location>
</feature>
<feature type="region of interest" description="Disordered" evidence="1">
    <location>
        <begin position="1030"/>
        <end position="1069"/>
    </location>
</feature>
<feature type="region of interest" description="Disordered" evidence="1">
    <location>
        <begin position="47"/>
        <end position="91"/>
    </location>
</feature>
<name>A0A7S0ISA5_9EUKA</name>
<dbReference type="AlphaFoldDB" id="A0A7S0ISA5"/>
<feature type="compositionally biased region" description="Low complexity" evidence="1">
    <location>
        <begin position="566"/>
        <end position="581"/>
    </location>
</feature>
<feature type="compositionally biased region" description="Acidic residues" evidence="1">
    <location>
        <begin position="457"/>
        <end position="469"/>
    </location>
</feature>